<keyword evidence="3" id="KW-1185">Reference proteome</keyword>
<dbReference type="Gene3D" id="3.40.50.300">
    <property type="entry name" value="P-loop containing nucleotide triphosphate hydrolases"/>
    <property type="match status" value="3"/>
</dbReference>
<reference evidence="3" key="1">
    <citation type="submission" date="2017-10" db="EMBL/GenBank/DDBJ databases">
        <authorList>
            <person name="Frank J."/>
        </authorList>
    </citation>
    <scope>NUCLEOTIDE SEQUENCE [LARGE SCALE GENOMIC DNA]</scope>
</reference>
<dbReference type="Proteomes" id="UP000221734">
    <property type="component" value="Chromosome Kuenenia_stuttgartiensis_MBR1"/>
</dbReference>
<dbReference type="InterPro" id="IPR045055">
    <property type="entry name" value="DNA2/NAM7-like"/>
</dbReference>
<evidence type="ECO:0000259" key="1">
    <source>
        <dbReference type="SMART" id="SM00952"/>
    </source>
</evidence>
<keyword evidence="2" id="KW-0347">Helicase</keyword>
<dbReference type="InterPro" id="IPR041679">
    <property type="entry name" value="DNA2/NAM7-like_C"/>
</dbReference>
<dbReference type="InterPro" id="IPR041677">
    <property type="entry name" value="DNA2/NAM7_AAA_11"/>
</dbReference>
<feature type="domain" description="RAP" evidence="1">
    <location>
        <begin position="1304"/>
        <end position="1360"/>
    </location>
</feature>
<organism evidence="2 3">
    <name type="scientific">Kuenenia stuttgartiensis</name>
    <dbReference type="NCBI Taxonomy" id="174633"/>
    <lineage>
        <taxon>Bacteria</taxon>
        <taxon>Pseudomonadati</taxon>
        <taxon>Planctomycetota</taxon>
        <taxon>Candidatus Brocadiia</taxon>
        <taxon>Candidatus Brocadiales</taxon>
        <taxon>Candidatus Brocadiaceae</taxon>
        <taxon>Candidatus Kuenenia</taxon>
    </lineage>
</organism>
<dbReference type="RefSeq" id="WP_099323856.1">
    <property type="nucleotide sequence ID" value="NZ_LT934425.1"/>
</dbReference>
<dbReference type="InterPro" id="IPR025103">
    <property type="entry name" value="DUF4011"/>
</dbReference>
<evidence type="ECO:0000313" key="2">
    <source>
        <dbReference type="EMBL" id="SOH02951.1"/>
    </source>
</evidence>
<dbReference type="InterPro" id="IPR013584">
    <property type="entry name" value="RAP"/>
</dbReference>
<dbReference type="SUPFAM" id="SSF52540">
    <property type="entry name" value="P-loop containing nucleoside triphosphate hydrolases"/>
    <property type="match status" value="1"/>
</dbReference>
<proteinExistence type="predicted"/>
<dbReference type="GO" id="GO:0004386">
    <property type="term" value="F:helicase activity"/>
    <property type="evidence" value="ECO:0007669"/>
    <property type="project" value="UniProtKB-KW"/>
</dbReference>
<keyword evidence="2" id="KW-0547">Nucleotide-binding</keyword>
<dbReference type="InterPro" id="IPR021754">
    <property type="entry name" value="DUF3320"/>
</dbReference>
<dbReference type="Pfam" id="PF13086">
    <property type="entry name" value="AAA_11"/>
    <property type="match status" value="1"/>
</dbReference>
<dbReference type="KEGG" id="kst:KSMBR1_0437"/>
<evidence type="ECO:0000313" key="3">
    <source>
        <dbReference type="Proteomes" id="UP000221734"/>
    </source>
</evidence>
<protein>
    <submittedName>
        <fullName evidence="2">DNA/RNA helicase</fullName>
    </submittedName>
</protein>
<dbReference type="InterPro" id="IPR027417">
    <property type="entry name" value="P-loop_NTPase"/>
</dbReference>
<dbReference type="Pfam" id="PF11784">
    <property type="entry name" value="DUF3320"/>
    <property type="match status" value="1"/>
</dbReference>
<dbReference type="OrthoDB" id="9757917at2"/>
<dbReference type="PANTHER" id="PTHR10887:SF530">
    <property type="entry name" value="SUPERFAMILY I DNA HELICASES"/>
    <property type="match status" value="1"/>
</dbReference>
<dbReference type="InterPro" id="IPR049468">
    <property type="entry name" value="Restrct_endonuc-II-like_dom"/>
</dbReference>
<dbReference type="Pfam" id="PF13195">
    <property type="entry name" value="DUF4011"/>
    <property type="match status" value="1"/>
</dbReference>
<dbReference type="Pfam" id="PF13087">
    <property type="entry name" value="AAA_12"/>
    <property type="match status" value="1"/>
</dbReference>
<dbReference type="SUPFAM" id="SSF52980">
    <property type="entry name" value="Restriction endonuclease-like"/>
    <property type="match status" value="1"/>
</dbReference>
<dbReference type="SMART" id="SM00952">
    <property type="entry name" value="RAP"/>
    <property type="match status" value="1"/>
</dbReference>
<dbReference type="PANTHER" id="PTHR10887">
    <property type="entry name" value="DNA2/NAM7 HELICASE FAMILY"/>
    <property type="match status" value="1"/>
</dbReference>
<dbReference type="CDD" id="cd18808">
    <property type="entry name" value="SF1_C_Upf1"/>
    <property type="match status" value="1"/>
</dbReference>
<keyword evidence="2" id="KW-0067">ATP-binding</keyword>
<sequence>MTKEVSQRLESGRKELLDLSMRNPLLNQRKRAKQVEVSDELSNEIYRILVTQGKEMSFEALPESKLAQIVETNENEENQKNHDEDINSTDLLAQPEESLAEGMLASRHTDRKLQTILSSEKLQTRVLSIHNDAKTYIEEQGVNILYLALGFLYWYESDSVKEPRRAPLILVPVELKRISAQDRFFLLYTGEEIGDNLSLIEKLKTEFSVNLPEIGDTDDLNPNSYFSEVCKVINANSRWKVEANEITLGFFSFGKFLMYKDLDANAWSKETAPCDHKILSTLLDDGFREADSSYDEGTHIDEIVSPSEVHLIKDADSTQMLAILDVNAGRNMVIQGPPGTGKSQTITNIIAECIGNGKKVLFVSEKMAALEVVKRRLDDVGLGDAVLELHSHKTNKKKVLEELNRTLHQKQPLVKNTKDDIEALTQLRDKLNTYCNAVNKPIGNTKISFVKALGGALQITEGMQTTSLFNFAPMVEWPESNYKNARMLVEELDRYLEEAGPPARNCFKDSRLDESLPSQRQYIENILKEAYTLTKELIGKTTVLAESVKLKIPENIQELDMLIRTSKRIIESPFLDGIKIDSGKWKEHKDEIVQLIDAGCRLKELHKLYDEYLIDDAWEQDLSEVLQNYIKRGKKWWSFLSGNFRRSKARLQRLSRKQLPKNSTKIIEIIEAVLESQKFCKIYSNYESLGKTLFGIQWKGKESDWDTLEKLFKWIVALYQDIDNNVIPTIIINVIYEPNLAIRLKEQLSNVEPLIQKHNEALFAVSVNLKLQNEDTDKSYWDISMNSMKCFFEEWQSRFDDLYNIVRYNQISNNMKDHGLSFIIEVTKEWDKGRGSLVRAFDYCWYNGLVEKAYSENPSIKLFDRVQHEHILNNFSRLDHLLFEYNKARLMLSHWETLPSLSGGGQLQIISREIHKKRRHMPIRELVNQAGQAIQAIKPVFMMSPMSIAMYIPPSVLEFDLVIFDEASQVKPVDAFGAILRSKQAVIVGDDKQLPPTSFFNSLQNSDDEEDFDNLGDMESILSLFLAKGAPERMLRWHYRSRHESLIAVSNNEFYDNRLVVFPSPGINSNARGLRLRHFPKTAYDRGKTCTNQEEAQIVAQAVLEHAKTYPDHSLGVVAFSVAQRDIIELQLERLRRINSKCESFFNENKTEPFFIKNLENVQGDERDVIFVSIGYGKTAEGYMTMSFGPLNREGGERRLNVLISRARLAMDVFSNFIASDIDLNRSNARGVVSLKKFLNYAETGNLDQPYLTDKEPDSIFEETVIKALIQRGIAVEPQVGTAGFFIDIGVKDPRNPGRFILGIECDGATYHSSRSARDRDRLRQEVLEGLGWKLYRIWSTDWYRNPKSELERVVIAIKQAREQSQKTLETHKISRDVRIHVERGEISRQKEIIDQKSIPYTITKLNVILSEKELHELSPEYLLDYVKEVVEKESPVHKDEVIRRITEGAGLRKAGKRIQQVVNKSIHFGIQQQCIIERQNFLWSPDMEIPQVRNRTYLENASKKIEWVAPEEVSQAILTSVETSFSLHTDEAIQNAAKMLGFQRVTENSKTIFNKQISLLLEQGWLLENNRVLSIGKNI</sequence>
<dbReference type="FunFam" id="3.40.960.10:FF:000002">
    <property type="entry name" value="DNA helicase related protein"/>
    <property type="match status" value="1"/>
</dbReference>
<dbReference type="EMBL" id="LT934425">
    <property type="protein sequence ID" value="SOH02951.1"/>
    <property type="molecule type" value="Genomic_DNA"/>
</dbReference>
<dbReference type="FunFam" id="3.40.50.300:FF:002063">
    <property type="entry name" value="DNA helicase related protein"/>
    <property type="match status" value="1"/>
</dbReference>
<keyword evidence="2" id="KW-0378">Hydrolase</keyword>
<dbReference type="Pfam" id="PF18741">
    <property type="entry name" value="MTES_1575"/>
    <property type="match status" value="1"/>
</dbReference>
<dbReference type="InterPro" id="IPR047187">
    <property type="entry name" value="SF1_C_Upf1"/>
</dbReference>
<name>A0A2C9CB91_KUEST</name>
<gene>
    <name evidence="2" type="ORF">KSMBR1_0437</name>
</gene>
<accession>A0A2C9CB91</accession>
<dbReference type="Gene3D" id="3.40.960.10">
    <property type="entry name" value="VSR Endonuclease"/>
    <property type="match status" value="1"/>
</dbReference>
<dbReference type="InterPro" id="IPR011335">
    <property type="entry name" value="Restrct_endonuc-II-like"/>
</dbReference>